<evidence type="ECO:0000259" key="6">
    <source>
        <dbReference type="PROSITE" id="PS50977"/>
    </source>
</evidence>
<dbReference type="SUPFAM" id="SSF48498">
    <property type="entry name" value="Tetracyclin repressor-like, C-terminal domain"/>
    <property type="match status" value="1"/>
</dbReference>
<evidence type="ECO:0000256" key="5">
    <source>
        <dbReference type="SAM" id="MobiDB-lite"/>
    </source>
</evidence>
<reference evidence="7 8" key="1">
    <citation type="submission" date="2019-02" db="EMBL/GenBank/DDBJ databases">
        <title>Sequencing the genomes of 1000 actinobacteria strains.</title>
        <authorList>
            <person name="Klenk H.-P."/>
        </authorList>
    </citation>
    <scope>NUCLEOTIDE SEQUENCE [LARGE SCALE GENOMIC DNA]</scope>
    <source>
        <strain evidence="7 8">DSM 18319</strain>
    </source>
</reference>
<dbReference type="SUPFAM" id="SSF46689">
    <property type="entry name" value="Homeodomain-like"/>
    <property type="match status" value="1"/>
</dbReference>
<gene>
    <name evidence="7" type="ORF">EV379_2857</name>
</gene>
<dbReference type="PANTHER" id="PTHR30055">
    <property type="entry name" value="HTH-TYPE TRANSCRIPTIONAL REGULATOR RUTR"/>
    <property type="match status" value="1"/>
</dbReference>
<dbReference type="GO" id="GO:0003700">
    <property type="term" value="F:DNA-binding transcription factor activity"/>
    <property type="evidence" value="ECO:0007669"/>
    <property type="project" value="TreeGrafter"/>
</dbReference>
<feature type="DNA-binding region" description="H-T-H motif" evidence="4">
    <location>
        <begin position="62"/>
        <end position="81"/>
    </location>
</feature>
<dbReference type="PROSITE" id="PS50977">
    <property type="entry name" value="HTH_TETR_2"/>
    <property type="match status" value="1"/>
</dbReference>
<dbReference type="AlphaFoldDB" id="A0A4Q8AR25"/>
<evidence type="ECO:0000313" key="7">
    <source>
        <dbReference type="EMBL" id="RZU66499.1"/>
    </source>
</evidence>
<feature type="region of interest" description="Disordered" evidence="5">
    <location>
        <begin position="1"/>
        <end position="36"/>
    </location>
</feature>
<keyword evidence="2 4" id="KW-0238">DNA-binding</keyword>
<evidence type="ECO:0000256" key="4">
    <source>
        <dbReference type="PROSITE-ProRule" id="PRU00335"/>
    </source>
</evidence>
<comment type="caution">
    <text evidence="7">The sequence shown here is derived from an EMBL/GenBank/DDBJ whole genome shotgun (WGS) entry which is preliminary data.</text>
</comment>
<dbReference type="OrthoDB" id="9796019at2"/>
<dbReference type="RefSeq" id="WP_130506690.1">
    <property type="nucleotide sequence ID" value="NZ_SHLC01000001.1"/>
</dbReference>
<dbReference type="InterPro" id="IPR001647">
    <property type="entry name" value="HTH_TetR"/>
</dbReference>
<keyword evidence="8" id="KW-1185">Reference proteome</keyword>
<feature type="compositionally biased region" description="Low complexity" evidence="5">
    <location>
        <begin position="1"/>
        <end position="27"/>
    </location>
</feature>
<dbReference type="InterPro" id="IPR009057">
    <property type="entry name" value="Homeodomain-like_sf"/>
</dbReference>
<dbReference type="InterPro" id="IPR050109">
    <property type="entry name" value="HTH-type_TetR-like_transc_reg"/>
</dbReference>
<dbReference type="Gene3D" id="1.10.10.60">
    <property type="entry name" value="Homeodomain-like"/>
    <property type="match status" value="1"/>
</dbReference>
<dbReference type="PANTHER" id="PTHR30055:SF148">
    <property type="entry name" value="TETR-FAMILY TRANSCRIPTIONAL REGULATOR"/>
    <property type="match status" value="1"/>
</dbReference>
<dbReference type="EMBL" id="SHLC01000001">
    <property type="protein sequence ID" value="RZU66499.1"/>
    <property type="molecule type" value="Genomic_DNA"/>
</dbReference>
<organism evidence="7 8">
    <name type="scientific">Microterricola gilva</name>
    <dbReference type="NCBI Taxonomy" id="393267"/>
    <lineage>
        <taxon>Bacteria</taxon>
        <taxon>Bacillati</taxon>
        <taxon>Actinomycetota</taxon>
        <taxon>Actinomycetes</taxon>
        <taxon>Micrococcales</taxon>
        <taxon>Microbacteriaceae</taxon>
        <taxon>Microterricola</taxon>
    </lineage>
</organism>
<evidence type="ECO:0000256" key="3">
    <source>
        <dbReference type="ARBA" id="ARBA00023163"/>
    </source>
</evidence>
<evidence type="ECO:0000256" key="2">
    <source>
        <dbReference type="ARBA" id="ARBA00023125"/>
    </source>
</evidence>
<evidence type="ECO:0000313" key="8">
    <source>
        <dbReference type="Proteomes" id="UP000291483"/>
    </source>
</evidence>
<evidence type="ECO:0000256" key="1">
    <source>
        <dbReference type="ARBA" id="ARBA00023015"/>
    </source>
</evidence>
<dbReference type="Pfam" id="PF16859">
    <property type="entry name" value="TetR_C_11"/>
    <property type="match status" value="1"/>
</dbReference>
<proteinExistence type="predicted"/>
<dbReference type="GO" id="GO:0000976">
    <property type="term" value="F:transcription cis-regulatory region binding"/>
    <property type="evidence" value="ECO:0007669"/>
    <property type="project" value="TreeGrafter"/>
</dbReference>
<feature type="domain" description="HTH tetR-type" evidence="6">
    <location>
        <begin position="39"/>
        <end position="99"/>
    </location>
</feature>
<keyword evidence="3" id="KW-0804">Transcription</keyword>
<dbReference type="InterPro" id="IPR036271">
    <property type="entry name" value="Tet_transcr_reg_TetR-rel_C_sf"/>
</dbReference>
<dbReference type="Pfam" id="PF00440">
    <property type="entry name" value="TetR_N"/>
    <property type="match status" value="1"/>
</dbReference>
<keyword evidence="1" id="KW-0805">Transcription regulation</keyword>
<sequence length="222" mass="23609">MATTTPQDKTPQDTTPQPDAGTPAATPATPPRRGRPVDVALGQRILDHTLQQLAAAGYSNLEIESIAAAASCSKTTIYRRWGSKGKLVAAAIASEYPGSTVIDNGNLLDDILQHVTEGPSLLTFGRLPAVAWTAMLDPEVSAALREAVLNERDSVADEFIAKAIERGELPADADGRTIVHTALGLGLYRRYVSDNEPLPQETLRQVLTALIASPPRVARPGK</sequence>
<dbReference type="Gene3D" id="1.10.357.10">
    <property type="entry name" value="Tetracycline Repressor, domain 2"/>
    <property type="match status" value="1"/>
</dbReference>
<accession>A0A4Q8AR25</accession>
<dbReference type="Proteomes" id="UP000291483">
    <property type="component" value="Unassembled WGS sequence"/>
</dbReference>
<protein>
    <submittedName>
        <fullName evidence="7">TetR family transcriptional regulator</fullName>
    </submittedName>
</protein>
<name>A0A4Q8AR25_9MICO</name>
<dbReference type="InterPro" id="IPR011075">
    <property type="entry name" value="TetR_C"/>
</dbReference>